<evidence type="ECO:0000256" key="4">
    <source>
        <dbReference type="ARBA" id="ARBA00023125"/>
    </source>
</evidence>
<feature type="compositionally biased region" description="Low complexity" evidence="9">
    <location>
        <begin position="354"/>
        <end position="395"/>
    </location>
</feature>
<comment type="subunit">
    <text evidence="7">Homotrimer. Homotrimerization increases the affinity of HSF1 to DNA. Interacts with transcriptional coregulator SSA1 on chromatin.</text>
</comment>
<dbReference type="GO" id="GO:0043565">
    <property type="term" value="F:sequence-specific DNA binding"/>
    <property type="evidence" value="ECO:0007669"/>
    <property type="project" value="InterPro"/>
</dbReference>
<reference evidence="11 12" key="1">
    <citation type="submission" date="2019-03" db="EMBL/GenBank/DDBJ databases">
        <title>Sequencing 23 genomes of Wallemia ichthyophaga.</title>
        <authorList>
            <person name="Gostincar C."/>
        </authorList>
    </citation>
    <scope>NUCLEOTIDE SEQUENCE [LARGE SCALE GENOMIC DNA]</scope>
    <source>
        <strain evidence="11 12">EXF-5753</strain>
    </source>
</reference>
<feature type="compositionally biased region" description="Basic and acidic residues" evidence="9">
    <location>
        <begin position="118"/>
        <end position="148"/>
    </location>
</feature>
<sequence length="580" mass="63387">MPAERNIARALKIPPFINKLYSIVNDSDTDEYIHWSESGDTFFVPNPELLARQVLPRYFKHSNYSSFVRQLNMYGFNKVPHLHQGVLNDSGSAELWEFTNENFQRDKPDLLVDVHRKVSNDKKGGGSGGKDKESGGKEGRDRDSKGKWISEGSPENHQQLTNYIDPSSSKNSKDSAQIDVGTVIAGFTQIQKQQAYISSSLLTLQQSNQRLWQEAAAARERHRQHEETIKKLLQFVSSVYGGDVGANAPNAAASASTSTSFNAPAFEQSDPDSAAGKQMALVPKKRQLMLNHGDYDGGPDFKEYKEYNDLNPYNHDEDISRFTHISPESQSSVTATNTPASGSEYVESVASAPQNSGSSSRNKQSQSTGQSGQQSTQSSHQNQETSNNTTNNSNNPPTLTLPDLSHPGTFDSSKSLISPNQLDLSQFASLLSPNTTQRLIGGGGLGGATDYLNYNGNGDSNGSGNGSSSNQTNDNQIGTQRSQLNELSYDLDALQQSINNVVNNMGLNPSQASEILQASQSPNDHQAMADLFKGYDADLETLLRGLGDKHHDDSKQSSSPPPFNFVEEADDQPSQKKQRQ</sequence>
<evidence type="ECO:0000259" key="10">
    <source>
        <dbReference type="SMART" id="SM00415"/>
    </source>
</evidence>
<organism evidence="11 12">
    <name type="scientific">Wallemia hederae</name>
    <dbReference type="NCBI Taxonomy" id="1540922"/>
    <lineage>
        <taxon>Eukaryota</taxon>
        <taxon>Fungi</taxon>
        <taxon>Dikarya</taxon>
        <taxon>Basidiomycota</taxon>
        <taxon>Wallemiomycotina</taxon>
        <taxon>Wallemiomycetes</taxon>
        <taxon>Wallemiales</taxon>
        <taxon>Wallemiaceae</taxon>
        <taxon>Wallemia</taxon>
    </lineage>
</organism>
<feature type="compositionally biased region" description="Basic and acidic residues" evidence="9">
    <location>
        <begin position="546"/>
        <end position="555"/>
    </location>
</feature>
<evidence type="ECO:0000256" key="6">
    <source>
        <dbReference type="ARBA" id="ARBA00023242"/>
    </source>
</evidence>
<dbReference type="SMART" id="SM00415">
    <property type="entry name" value="HSF"/>
    <property type="match status" value="1"/>
</dbReference>
<dbReference type="OrthoDB" id="60033at2759"/>
<accession>A0A4T0FPE5</accession>
<keyword evidence="12" id="KW-1185">Reference proteome</keyword>
<dbReference type="SUPFAM" id="SSF46785">
    <property type="entry name" value="Winged helix' DNA-binding domain"/>
    <property type="match status" value="1"/>
</dbReference>
<dbReference type="PANTHER" id="PTHR10015">
    <property type="entry name" value="HEAT SHOCK TRANSCRIPTION FACTOR"/>
    <property type="match status" value="1"/>
</dbReference>
<evidence type="ECO:0000256" key="9">
    <source>
        <dbReference type="SAM" id="MobiDB-lite"/>
    </source>
</evidence>
<evidence type="ECO:0000256" key="2">
    <source>
        <dbReference type="ARBA" id="ARBA00006403"/>
    </source>
</evidence>
<evidence type="ECO:0000313" key="11">
    <source>
        <dbReference type="EMBL" id="TIA90567.1"/>
    </source>
</evidence>
<dbReference type="InterPro" id="IPR036388">
    <property type="entry name" value="WH-like_DNA-bd_sf"/>
</dbReference>
<feature type="compositionally biased region" description="Polar residues" evidence="9">
    <location>
        <begin position="153"/>
        <end position="170"/>
    </location>
</feature>
<dbReference type="Pfam" id="PF00447">
    <property type="entry name" value="HSF_DNA-bind"/>
    <property type="match status" value="1"/>
</dbReference>
<evidence type="ECO:0000256" key="5">
    <source>
        <dbReference type="ARBA" id="ARBA00023163"/>
    </source>
</evidence>
<feature type="domain" description="HSF-type DNA-binding" evidence="10">
    <location>
        <begin position="12"/>
        <end position="117"/>
    </location>
</feature>
<keyword evidence="5" id="KW-0804">Transcription</keyword>
<evidence type="ECO:0000256" key="8">
    <source>
        <dbReference type="RuleBase" id="RU004020"/>
    </source>
</evidence>
<dbReference type="GO" id="GO:0005634">
    <property type="term" value="C:nucleus"/>
    <property type="evidence" value="ECO:0007669"/>
    <property type="project" value="UniProtKB-SubCell"/>
</dbReference>
<evidence type="ECO:0000256" key="1">
    <source>
        <dbReference type="ARBA" id="ARBA00004123"/>
    </source>
</evidence>
<feature type="region of interest" description="Disordered" evidence="9">
    <location>
        <begin position="456"/>
        <end position="476"/>
    </location>
</feature>
<protein>
    <recommendedName>
        <fullName evidence="10">HSF-type DNA-binding domain-containing protein</fullName>
    </recommendedName>
</protein>
<keyword evidence="3" id="KW-0805">Transcription regulation</keyword>
<evidence type="ECO:0000313" key="12">
    <source>
        <dbReference type="Proteomes" id="UP000310189"/>
    </source>
</evidence>
<feature type="region of interest" description="Disordered" evidence="9">
    <location>
        <begin position="546"/>
        <end position="580"/>
    </location>
</feature>
<feature type="region of interest" description="Disordered" evidence="9">
    <location>
        <begin position="324"/>
        <end position="414"/>
    </location>
</feature>
<dbReference type="Proteomes" id="UP000310189">
    <property type="component" value="Unassembled WGS sequence"/>
</dbReference>
<proteinExistence type="inferred from homology"/>
<keyword evidence="4" id="KW-0238">DNA-binding</keyword>
<comment type="similarity">
    <text evidence="2 8">Belongs to the HSF family.</text>
</comment>
<dbReference type="GO" id="GO:0003700">
    <property type="term" value="F:DNA-binding transcription factor activity"/>
    <property type="evidence" value="ECO:0007669"/>
    <property type="project" value="InterPro"/>
</dbReference>
<name>A0A4T0FPE5_9BASI</name>
<dbReference type="EMBL" id="SPNW01000018">
    <property type="protein sequence ID" value="TIA90567.1"/>
    <property type="molecule type" value="Genomic_DNA"/>
</dbReference>
<feature type="compositionally biased region" description="Polar residues" evidence="9">
    <location>
        <begin position="326"/>
        <end position="341"/>
    </location>
</feature>
<dbReference type="AlphaFoldDB" id="A0A4T0FPE5"/>
<comment type="caution">
    <text evidence="11">The sequence shown here is derived from an EMBL/GenBank/DDBJ whole genome shotgun (WGS) entry which is preliminary data.</text>
</comment>
<dbReference type="PRINTS" id="PR00056">
    <property type="entry name" value="HSFDOMAIN"/>
</dbReference>
<feature type="region of interest" description="Disordered" evidence="9">
    <location>
        <begin position="118"/>
        <end position="174"/>
    </location>
</feature>
<dbReference type="PANTHER" id="PTHR10015:SF427">
    <property type="entry name" value="HEAT SHOCK FACTOR PROTEIN"/>
    <property type="match status" value="1"/>
</dbReference>
<comment type="subcellular location">
    <subcellularLocation>
        <location evidence="1">Nucleus</location>
    </subcellularLocation>
</comment>
<dbReference type="InterPro" id="IPR036390">
    <property type="entry name" value="WH_DNA-bd_sf"/>
</dbReference>
<gene>
    <name evidence="11" type="ORF">E3P99_01500</name>
</gene>
<dbReference type="Gene3D" id="1.10.10.10">
    <property type="entry name" value="Winged helix-like DNA-binding domain superfamily/Winged helix DNA-binding domain"/>
    <property type="match status" value="1"/>
</dbReference>
<evidence type="ECO:0000256" key="7">
    <source>
        <dbReference type="ARBA" id="ARBA00062171"/>
    </source>
</evidence>
<dbReference type="FunFam" id="1.10.10.10:FF:000027">
    <property type="entry name" value="Heat shock transcription factor 1"/>
    <property type="match status" value="1"/>
</dbReference>
<keyword evidence="6" id="KW-0539">Nucleus</keyword>
<dbReference type="InterPro" id="IPR000232">
    <property type="entry name" value="HSF_DNA-bd"/>
</dbReference>
<evidence type="ECO:0000256" key="3">
    <source>
        <dbReference type="ARBA" id="ARBA00023015"/>
    </source>
</evidence>